<feature type="transmembrane region" description="Helical" evidence="2">
    <location>
        <begin position="37"/>
        <end position="59"/>
    </location>
</feature>
<keyword evidence="2" id="KW-1133">Transmembrane helix</keyword>
<accession>A0A9W4U8Z1</accession>
<dbReference type="PROSITE" id="PS51257">
    <property type="entry name" value="PROKAR_LIPOPROTEIN"/>
    <property type="match status" value="1"/>
</dbReference>
<evidence type="ECO:0000313" key="4">
    <source>
        <dbReference type="Proteomes" id="UP001152607"/>
    </source>
</evidence>
<evidence type="ECO:0000256" key="1">
    <source>
        <dbReference type="SAM" id="MobiDB-lite"/>
    </source>
</evidence>
<keyword evidence="4" id="KW-1185">Reference proteome</keyword>
<protein>
    <submittedName>
        <fullName evidence="3">Uncharacterized protein</fullName>
    </submittedName>
</protein>
<organism evidence="3 4">
    <name type="scientific">Periconia digitata</name>
    <dbReference type="NCBI Taxonomy" id="1303443"/>
    <lineage>
        <taxon>Eukaryota</taxon>
        <taxon>Fungi</taxon>
        <taxon>Dikarya</taxon>
        <taxon>Ascomycota</taxon>
        <taxon>Pezizomycotina</taxon>
        <taxon>Dothideomycetes</taxon>
        <taxon>Pleosporomycetidae</taxon>
        <taxon>Pleosporales</taxon>
        <taxon>Massarineae</taxon>
        <taxon>Periconiaceae</taxon>
        <taxon>Periconia</taxon>
    </lineage>
</organism>
<feature type="region of interest" description="Disordered" evidence="1">
    <location>
        <begin position="176"/>
        <end position="248"/>
    </location>
</feature>
<dbReference type="EMBL" id="CAOQHR010000002">
    <property type="protein sequence ID" value="CAI6330568.1"/>
    <property type="molecule type" value="Genomic_DNA"/>
</dbReference>
<sequence>MSVFPKPLHLLGPPFLLLVSVPLAVFACLTTTIALSLLAVRVSVVYFELGVALLHAYVFPEGTKQLRRRHAPPSTPSPPRTRHRRSSSSSLETVVPPARIHTKSGSSASLLGSGDITRDFEGVGGWRFYDGEEEEALWMGLNKRLELPLATPRRHQRRHTGEDRWSWSPEITRMSPFQSRARTPTRPTTPGEGDEYFPLQTSLRPLSSATEPLSRSAHHSRRTSVVDTSPTAVLDSQRNGTAYRPANE</sequence>
<name>A0A9W4U8Z1_9PLEO</name>
<dbReference type="OrthoDB" id="4492972at2759"/>
<dbReference type="Proteomes" id="UP001152607">
    <property type="component" value="Unassembled WGS sequence"/>
</dbReference>
<reference evidence="3" key="1">
    <citation type="submission" date="2023-01" db="EMBL/GenBank/DDBJ databases">
        <authorList>
            <person name="Van Ghelder C."/>
            <person name="Rancurel C."/>
        </authorList>
    </citation>
    <scope>NUCLEOTIDE SEQUENCE</scope>
    <source>
        <strain evidence="3">CNCM I-4278</strain>
    </source>
</reference>
<comment type="caution">
    <text evidence="3">The sequence shown here is derived from an EMBL/GenBank/DDBJ whole genome shotgun (WGS) entry which is preliminary data.</text>
</comment>
<feature type="compositionally biased region" description="Low complexity" evidence="1">
    <location>
        <begin position="180"/>
        <end position="190"/>
    </location>
</feature>
<proteinExistence type="predicted"/>
<gene>
    <name evidence="3" type="ORF">PDIGIT_LOCUS4262</name>
</gene>
<dbReference type="AlphaFoldDB" id="A0A9W4U8Z1"/>
<evidence type="ECO:0000256" key="2">
    <source>
        <dbReference type="SAM" id="Phobius"/>
    </source>
</evidence>
<keyword evidence="2" id="KW-0472">Membrane</keyword>
<feature type="compositionally biased region" description="Polar residues" evidence="1">
    <location>
        <begin position="223"/>
        <end position="240"/>
    </location>
</feature>
<feature type="compositionally biased region" description="Polar residues" evidence="1">
    <location>
        <begin position="199"/>
        <end position="213"/>
    </location>
</feature>
<evidence type="ECO:0000313" key="3">
    <source>
        <dbReference type="EMBL" id="CAI6330568.1"/>
    </source>
</evidence>
<feature type="region of interest" description="Disordered" evidence="1">
    <location>
        <begin position="65"/>
        <end position="94"/>
    </location>
</feature>
<keyword evidence="2" id="KW-0812">Transmembrane</keyword>